<dbReference type="InterPro" id="IPR004329">
    <property type="entry name" value="CcmE"/>
</dbReference>
<keyword evidence="5" id="KW-1133">Transmembrane helix</keyword>
<feature type="transmembrane region" description="Helical" evidence="5">
    <location>
        <begin position="6"/>
        <end position="26"/>
    </location>
</feature>
<evidence type="ECO:0000313" key="6">
    <source>
        <dbReference type="EMBL" id="RXK58170.1"/>
    </source>
</evidence>
<keyword evidence="3" id="KW-0201">Cytochrome c-type biogenesis</keyword>
<evidence type="ECO:0000256" key="1">
    <source>
        <dbReference type="ARBA" id="ARBA00004370"/>
    </source>
</evidence>
<gene>
    <name evidence="6" type="ORF">ESA94_19360</name>
</gene>
<sequence length="135" mass="14791">MKTSHILILVVIAVGIGILISMMGDLSTYDTIDSAKAKPGKFLHLIAKLDTANGKHIEYDALKNPNYLSFHVVDSLGGSTKVVYMKGKPPTDMERSERMVLKGKMTDSAFLCDDILIKCPSKYKEEKAKISTAAN</sequence>
<dbReference type="GO" id="GO:0005886">
    <property type="term" value="C:plasma membrane"/>
    <property type="evidence" value="ECO:0007669"/>
    <property type="project" value="InterPro"/>
</dbReference>
<keyword evidence="2" id="KW-0408">Iron</keyword>
<dbReference type="GO" id="GO:0017003">
    <property type="term" value="P:protein-heme linkage"/>
    <property type="evidence" value="ECO:0007669"/>
    <property type="project" value="InterPro"/>
</dbReference>
<keyword evidence="4 5" id="KW-0472">Membrane</keyword>
<dbReference type="RefSeq" id="WP_129132599.1">
    <property type="nucleotide sequence ID" value="NZ_SDHW01000007.1"/>
</dbReference>
<name>A0A4Q1CEI8_9BACT</name>
<keyword evidence="2" id="KW-0349">Heme</keyword>
<evidence type="ECO:0000256" key="2">
    <source>
        <dbReference type="ARBA" id="ARBA00022617"/>
    </source>
</evidence>
<proteinExistence type="predicted"/>
<dbReference type="EMBL" id="SDHW01000007">
    <property type="protein sequence ID" value="RXK58170.1"/>
    <property type="molecule type" value="Genomic_DNA"/>
</dbReference>
<protein>
    <recommendedName>
        <fullName evidence="8">Cytochrome c maturation protein CcmE</fullName>
    </recommendedName>
</protein>
<dbReference type="SUPFAM" id="SSF82093">
    <property type="entry name" value="Heme chaperone CcmE"/>
    <property type="match status" value="1"/>
</dbReference>
<dbReference type="Proteomes" id="UP000290204">
    <property type="component" value="Unassembled WGS sequence"/>
</dbReference>
<dbReference type="InterPro" id="IPR012340">
    <property type="entry name" value="NA-bd_OB-fold"/>
</dbReference>
<dbReference type="Gene3D" id="2.40.50.140">
    <property type="entry name" value="Nucleic acid-binding proteins"/>
    <property type="match status" value="1"/>
</dbReference>
<dbReference type="GO" id="GO:0017004">
    <property type="term" value="P:cytochrome complex assembly"/>
    <property type="evidence" value="ECO:0007669"/>
    <property type="project" value="UniProtKB-KW"/>
</dbReference>
<organism evidence="6 7">
    <name type="scientific">Lacibacter luteus</name>
    <dbReference type="NCBI Taxonomy" id="2508719"/>
    <lineage>
        <taxon>Bacteria</taxon>
        <taxon>Pseudomonadati</taxon>
        <taxon>Bacteroidota</taxon>
        <taxon>Chitinophagia</taxon>
        <taxon>Chitinophagales</taxon>
        <taxon>Chitinophagaceae</taxon>
        <taxon>Lacibacter</taxon>
    </lineage>
</organism>
<keyword evidence="2" id="KW-0479">Metal-binding</keyword>
<accession>A0A4Q1CEI8</accession>
<evidence type="ECO:0000313" key="7">
    <source>
        <dbReference type="Proteomes" id="UP000290204"/>
    </source>
</evidence>
<evidence type="ECO:0000256" key="4">
    <source>
        <dbReference type="ARBA" id="ARBA00023136"/>
    </source>
</evidence>
<dbReference type="InterPro" id="IPR036127">
    <property type="entry name" value="CcmE-like_sf"/>
</dbReference>
<evidence type="ECO:0000256" key="3">
    <source>
        <dbReference type="ARBA" id="ARBA00022748"/>
    </source>
</evidence>
<dbReference type="Pfam" id="PF03100">
    <property type="entry name" value="CcmE"/>
    <property type="match status" value="1"/>
</dbReference>
<comment type="caution">
    <text evidence="6">The sequence shown here is derived from an EMBL/GenBank/DDBJ whole genome shotgun (WGS) entry which is preliminary data.</text>
</comment>
<keyword evidence="7" id="KW-1185">Reference proteome</keyword>
<evidence type="ECO:0000256" key="5">
    <source>
        <dbReference type="SAM" id="Phobius"/>
    </source>
</evidence>
<dbReference type="AlphaFoldDB" id="A0A4Q1CEI8"/>
<evidence type="ECO:0008006" key="8">
    <source>
        <dbReference type="Google" id="ProtNLM"/>
    </source>
</evidence>
<dbReference type="GO" id="GO:0020037">
    <property type="term" value="F:heme binding"/>
    <property type="evidence" value="ECO:0007669"/>
    <property type="project" value="InterPro"/>
</dbReference>
<dbReference type="OrthoDB" id="1524250at2"/>
<keyword evidence="5" id="KW-0812">Transmembrane</keyword>
<comment type="subcellular location">
    <subcellularLocation>
        <location evidence="1">Membrane</location>
    </subcellularLocation>
</comment>
<reference evidence="6 7" key="1">
    <citation type="submission" date="2019-01" db="EMBL/GenBank/DDBJ databases">
        <title>Lacibacter sp. strain TTM-7.</title>
        <authorList>
            <person name="Chen W.-M."/>
        </authorList>
    </citation>
    <scope>NUCLEOTIDE SEQUENCE [LARGE SCALE GENOMIC DNA]</scope>
    <source>
        <strain evidence="6 7">TTM-7</strain>
    </source>
</reference>